<keyword evidence="3" id="KW-1133">Transmembrane helix</keyword>
<dbReference type="InterPro" id="IPR050469">
    <property type="entry name" value="Diguanylate_Cyclase"/>
</dbReference>
<comment type="caution">
    <text evidence="6">The sequence shown here is derived from an EMBL/GenBank/DDBJ whole genome shotgun (WGS) entry which is preliminary data.</text>
</comment>
<organism evidence="6 7">
    <name type="scientific">Alishewanella tabrizica</name>
    <dbReference type="NCBI Taxonomy" id="671278"/>
    <lineage>
        <taxon>Bacteria</taxon>
        <taxon>Pseudomonadati</taxon>
        <taxon>Pseudomonadota</taxon>
        <taxon>Gammaproteobacteria</taxon>
        <taxon>Alteromonadales</taxon>
        <taxon>Alteromonadaceae</taxon>
        <taxon>Alishewanella</taxon>
    </lineage>
</organism>
<dbReference type="PANTHER" id="PTHR45138:SF9">
    <property type="entry name" value="DIGUANYLATE CYCLASE DGCM-RELATED"/>
    <property type="match status" value="1"/>
</dbReference>
<keyword evidence="4" id="KW-0732">Signal</keyword>
<dbReference type="NCBIfam" id="TIGR00254">
    <property type="entry name" value="GGDEF"/>
    <property type="match status" value="1"/>
</dbReference>
<dbReference type="Pfam" id="PF00990">
    <property type="entry name" value="GGDEF"/>
    <property type="match status" value="1"/>
</dbReference>
<feature type="chain" id="PRO_5045668558" description="diguanylate cyclase" evidence="4">
    <location>
        <begin position="22"/>
        <end position="577"/>
    </location>
</feature>
<keyword evidence="7" id="KW-1185">Reference proteome</keyword>
<dbReference type="Gene3D" id="3.30.70.270">
    <property type="match status" value="1"/>
</dbReference>
<accession>A0ABQ2WU67</accession>
<feature type="signal peptide" evidence="4">
    <location>
        <begin position="1"/>
        <end position="21"/>
    </location>
</feature>
<evidence type="ECO:0000313" key="7">
    <source>
        <dbReference type="Proteomes" id="UP000634667"/>
    </source>
</evidence>
<dbReference type="InterPro" id="IPR000160">
    <property type="entry name" value="GGDEF_dom"/>
</dbReference>
<reference evidence="7" key="1">
    <citation type="journal article" date="2019" name="Int. J. Syst. Evol. Microbiol.">
        <title>The Global Catalogue of Microorganisms (GCM) 10K type strain sequencing project: providing services to taxonomists for standard genome sequencing and annotation.</title>
        <authorList>
            <consortium name="The Broad Institute Genomics Platform"/>
            <consortium name="The Broad Institute Genome Sequencing Center for Infectious Disease"/>
            <person name="Wu L."/>
            <person name="Ma J."/>
        </authorList>
    </citation>
    <scope>NUCLEOTIDE SEQUENCE [LARGE SCALE GENOMIC DNA]</scope>
    <source>
        <strain evidence="7">KCTC 23723</strain>
    </source>
</reference>
<name>A0ABQ2WU67_9ALTE</name>
<dbReference type="InterPro" id="IPR029787">
    <property type="entry name" value="Nucleotide_cyclase"/>
</dbReference>
<dbReference type="InterPro" id="IPR043128">
    <property type="entry name" value="Rev_trsase/Diguanyl_cyclase"/>
</dbReference>
<feature type="domain" description="GGDEF" evidence="5">
    <location>
        <begin position="443"/>
        <end position="576"/>
    </location>
</feature>
<dbReference type="EC" id="2.7.7.65" evidence="1"/>
<evidence type="ECO:0000256" key="4">
    <source>
        <dbReference type="SAM" id="SignalP"/>
    </source>
</evidence>
<evidence type="ECO:0000256" key="3">
    <source>
        <dbReference type="SAM" id="Phobius"/>
    </source>
</evidence>
<proteinExistence type="predicted"/>
<dbReference type="PANTHER" id="PTHR45138">
    <property type="entry name" value="REGULATORY COMPONENTS OF SENSORY TRANSDUCTION SYSTEM"/>
    <property type="match status" value="1"/>
</dbReference>
<keyword evidence="3" id="KW-0472">Membrane</keyword>
<protein>
    <recommendedName>
        <fullName evidence="1">diguanylate cyclase</fullName>
        <ecNumber evidence="1">2.7.7.65</ecNumber>
    </recommendedName>
</protein>
<evidence type="ECO:0000313" key="6">
    <source>
        <dbReference type="EMBL" id="GGW70367.1"/>
    </source>
</evidence>
<dbReference type="SUPFAM" id="SSF55073">
    <property type="entry name" value="Nucleotide cyclase"/>
    <property type="match status" value="1"/>
</dbReference>
<dbReference type="CDD" id="cd01949">
    <property type="entry name" value="GGDEF"/>
    <property type="match status" value="1"/>
</dbReference>
<evidence type="ECO:0000256" key="1">
    <source>
        <dbReference type="ARBA" id="ARBA00012528"/>
    </source>
</evidence>
<dbReference type="EMBL" id="BMYR01000012">
    <property type="protein sequence ID" value="GGW70367.1"/>
    <property type="molecule type" value="Genomic_DNA"/>
</dbReference>
<evidence type="ECO:0000259" key="5">
    <source>
        <dbReference type="PROSITE" id="PS50887"/>
    </source>
</evidence>
<evidence type="ECO:0000256" key="2">
    <source>
        <dbReference type="ARBA" id="ARBA00034247"/>
    </source>
</evidence>
<dbReference type="PROSITE" id="PS50887">
    <property type="entry name" value="GGDEF"/>
    <property type="match status" value="1"/>
</dbReference>
<sequence>MRLIKSILAIFFSCVITSVYANTSSISEQLQALDELRLKDRIVFSDRLASLKNSLIDEPIEQDDKHKLALLSAWDLVSKGDFNQALKLAEEIEQQASEQLAIRATSLIVNIHTLSFKYTDAFASVEKLINYASSVNDEQLYYQIMGPVILLYSKIERYKQIQQLIGNGLTLTRNKTLRCRLESLGLPSLYHSTSFSIYQEKFNEVNLLCELAAEAMFNLLNIRNHMFYLVEQQQAATALTFYQQYYPQVEQIDYPILTAGFNVAAAKALLQQGQLIAANKLARQAEQILPNDRNDPAVLSTYQVLTLIAQAERNFENLLRYSEKRRDTELAIATEKASQQLAYQLVSSKAQLKEQRIQLLDKDNALLTLERNLYQQQADNRYLLLLLISSLSLVLVALTYRGMTRSKRYRKMAEFDQLTGISNRHHFFQQAKIATHYCQQNQRPLSVILFDLDHFKQINDTCGHAIGDWALQQVVATCRNFMRNSDIFGRLGGEEFAIVLPDCTAYKAEMLAEICREAIAAIETSQLPSGLTLSASFGISEAAQSGYDINVLLDIADKALYHVKRNGRNQVYVSKKQ</sequence>
<comment type="catalytic activity">
    <reaction evidence="2">
        <text>2 GTP = 3',3'-c-di-GMP + 2 diphosphate</text>
        <dbReference type="Rhea" id="RHEA:24898"/>
        <dbReference type="ChEBI" id="CHEBI:33019"/>
        <dbReference type="ChEBI" id="CHEBI:37565"/>
        <dbReference type="ChEBI" id="CHEBI:58805"/>
        <dbReference type="EC" id="2.7.7.65"/>
    </reaction>
</comment>
<dbReference type="Proteomes" id="UP000634667">
    <property type="component" value="Unassembled WGS sequence"/>
</dbReference>
<gene>
    <name evidence="6" type="ORF">GCM10008111_28170</name>
</gene>
<feature type="transmembrane region" description="Helical" evidence="3">
    <location>
        <begin position="382"/>
        <end position="403"/>
    </location>
</feature>
<keyword evidence="3" id="KW-0812">Transmembrane</keyword>
<dbReference type="RefSeq" id="WP_229797077.1">
    <property type="nucleotide sequence ID" value="NZ_BMYR01000012.1"/>
</dbReference>
<dbReference type="SMART" id="SM00267">
    <property type="entry name" value="GGDEF"/>
    <property type="match status" value="1"/>
</dbReference>